<feature type="region of interest" description="Disordered" evidence="1">
    <location>
        <begin position="155"/>
        <end position="187"/>
    </location>
</feature>
<protein>
    <submittedName>
        <fullName evidence="2">Uncharacterized protein</fullName>
    </submittedName>
</protein>
<feature type="compositionally biased region" description="Basic residues" evidence="1">
    <location>
        <begin position="904"/>
        <end position="914"/>
    </location>
</feature>
<keyword evidence="3" id="KW-1185">Reference proteome</keyword>
<feature type="region of interest" description="Disordered" evidence="1">
    <location>
        <begin position="425"/>
        <end position="506"/>
    </location>
</feature>
<feature type="compositionally biased region" description="Basic and acidic residues" evidence="1">
    <location>
        <begin position="443"/>
        <end position="457"/>
    </location>
</feature>
<comment type="caution">
    <text evidence="2">The sequence shown here is derived from an EMBL/GenBank/DDBJ whole genome shotgun (WGS) entry which is preliminary data.</text>
</comment>
<dbReference type="AlphaFoldDB" id="A0A9P6AYE4"/>
<evidence type="ECO:0000313" key="3">
    <source>
        <dbReference type="Proteomes" id="UP000886523"/>
    </source>
</evidence>
<feature type="region of interest" description="Disordered" evidence="1">
    <location>
        <begin position="203"/>
        <end position="226"/>
    </location>
</feature>
<feature type="compositionally biased region" description="Polar residues" evidence="1">
    <location>
        <begin position="1022"/>
        <end position="1031"/>
    </location>
</feature>
<dbReference type="EMBL" id="MU128964">
    <property type="protein sequence ID" value="KAF9514094.1"/>
    <property type="molecule type" value="Genomic_DNA"/>
</dbReference>
<name>A0A9P6AYE4_9AGAM</name>
<proteinExistence type="predicted"/>
<feature type="region of interest" description="Disordered" evidence="1">
    <location>
        <begin position="874"/>
        <end position="945"/>
    </location>
</feature>
<feature type="compositionally biased region" description="Acidic residues" evidence="1">
    <location>
        <begin position="482"/>
        <end position="505"/>
    </location>
</feature>
<feature type="region of interest" description="Disordered" evidence="1">
    <location>
        <begin position="1002"/>
        <end position="1031"/>
    </location>
</feature>
<organism evidence="2 3">
    <name type="scientific">Hydnum rufescens UP504</name>
    <dbReference type="NCBI Taxonomy" id="1448309"/>
    <lineage>
        <taxon>Eukaryota</taxon>
        <taxon>Fungi</taxon>
        <taxon>Dikarya</taxon>
        <taxon>Basidiomycota</taxon>
        <taxon>Agaricomycotina</taxon>
        <taxon>Agaricomycetes</taxon>
        <taxon>Cantharellales</taxon>
        <taxon>Hydnaceae</taxon>
        <taxon>Hydnum</taxon>
    </lineage>
</organism>
<feature type="compositionally biased region" description="Polar residues" evidence="1">
    <location>
        <begin position="916"/>
        <end position="943"/>
    </location>
</feature>
<feature type="compositionally biased region" description="Polar residues" evidence="1">
    <location>
        <begin position="461"/>
        <end position="477"/>
    </location>
</feature>
<evidence type="ECO:0000313" key="2">
    <source>
        <dbReference type="EMBL" id="KAF9514094.1"/>
    </source>
</evidence>
<sequence length="1064" mass="118486">MQMIEFTTVWLMNRIEQIHDIPIDLKQLEIFLHIHAHTGFKQAFIAPIWPNTRQVNAIICQIVRWAETDGLKQGKNHLELRETLGFTLHKCWRLTLKMDLPEPFFLKDPQEETVPVLVINTFRCPVSCLASLGKTILVELSAGVSINMVRTQAHPESLDSSHSSTKCPCPSMKGSSSNPKPPSPKAKCPLLKAKVLSSKGTLASSSAKTASNAPASSSPAVPSKASDPLWAVAKAPTFASTSRQTLVSVNIHSHIFTNPPSKVSTSTSSVQRILPSSSPNLPNPLDIISAKKDRALTSADVLVLLDQGQKLSHQLPLNVPEWDQKDDRATCLWDARHLETIPLSFTGGGKDCDEDWENLDPVLNHVLHVDIPMDVLVKGIRRGSSGTLGIRGLNPVYFGTKLQCLVEALEVQIKLETTNAMSDKIMAQEVTPPSGPGFGLRDGWVKDSGGHRDHDSDESNPDWQSPPSRSQKSQCQMVSFDDSLDDCDEDDDHSDEDGEDGDDTADIQHRRHKFQNDKIDEVVEMFHQFEETKVKPCAQHLGCTVTHLMRIGKWSLNTSEHRQCGNPWNTYLNLLKEKDEFVSKSEVRNSYAKLKNDMGSSDTEAWVAEMEKEERRIRRDVVKLMEQTQCQWNADGKTLLNTGIYTFYMMVSDMASSSAAHSQNTSSMNSPQMESWYKSHFDPTQHIGDVYKYILAQQLWLKEVEALEEGESHWWYTMETQDMHHTKAACAQRMRKLLGPYMPVKVKVTRWMEIPKLLRLNQLQLEGLPTVDEFPLLGSWIANKYRMSHWNKMYKAFTHPEDHQICLEELPESPLNSDESMLPVMIDHHGRVQHTIGSVDHARASNDWSGGATLGGEGINSPVLDEVWEENVESTMGKQKNWPGHVAEDAGEHDSDIEEDERPVRRRRKLRLPRRSTSTIPDKLNKSPTPLSPNSLIRAQGNQSPPPFLVTTSASSHVGATVPLVNSQVMQLCRMPTYSTNSGASTPLDNFPTAMSPPIQVLRDSSASSSSTPNSGPDMMSTHLNGPSQASFSLPSAQVHLSAADFDALQMSFATWAGNGAGLL</sequence>
<evidence type="ECO:0000256" key="1">
    <source>
        <dbReference type="SAM" id="MobiDB-lite"/>
    </source>
</evidence>
<dbReference type="Proteomes" id="UP000886523">
    <property type="component" value="Unassembled WGS sequence"/>
</dbReference>
<reference evidence="2" key="1">
    <citation type="journal article" date="2020" name="Nat. Commun.">
        <title>Large-scale genome sequencing of mycorrhizal fungi provides insights into the early evolution of symbiotic traits.</title>
        <authorList>
            <person name="Miyauchi S."/>
            <person name="Kiss E."/>
            <person name="Kuo A."/>
            <person name="Drula E."/>
            <person name="Kohler A."/>
            <person name="Sanchez-Garcia M."/>
            <person name="Morin E."/>
            <person name="Andreopoulos B."/>
            <person name="Barry K.W."/>
            <person name="Bonito G."/>
            <person name="Buee M."/>
            <person name="Carver A."/>
            <person name="Chen C."/>
            <person name="Cichocki N."/>
            <person name="Clum A."/>
            <person name="Culley D."/>
            <person name="Crous P.W."/>
            <person name="Fauchery L."/>
            <person name="Girlanda M."/>
            <person name="Hayes R.D."/>
            <person name="Keri Z."/>
            <person name="LaButti K."/>
            <person name="Lipzen A."/>
            <person name="Lombard V."/>
            <person name="Magnuson J."/>
            <person name="Maillard F."/>
            <person name="Murat C."/>
            <person name="Nolan M."/>
            <person name="Ohm R.A."/>
            <person name="Pangilinan J."/>
            <person name="Pereira M.F."/>
            <person name="Perotto S."/>
            <person name="Peter M."/>
            <person name="Pfister S."/>
            <person name="Riley R."/>
            <person name="Sitrit Y."/>
            <person name="Stielow J.B."/>
            <person name="Szollosi G."/>
            <person name="Zifcakova L."/>
            <person name="Stursova M."/>
            <person name="Spatafora J.W."/>
            <person name="Tedersoo L."/>
            <person name="Vaario L.M."/>
            <person name="Yamada A."/>
            <person name="Yan M."/>
            <person name="Wang P."/>
            <person name="Xu J."/>
            <person name="Bruns T."/>
            <person name="Baldrian P."/>
            <person name="Vilgalys R."/>
            <person name="Dunand C."/>
            <person name="Henrissat B."/>
            <person name="Grigoriev I.V."/>
            <person name="Hibbett D."/>
            <person name="Nagy L.G."/>
            <person name="Martin F.M."/>
        </authorList>
    </citation>
    <scope>NUCLEOTIDE SEQUENCE</scope>
    <source>
        <strain evidence="2">UP504</strain>
    </source>
</reference>
<accession>A0A9P6AYE4</accession>
<gene>
    <name evidence="2" type="ORF">BS47DRAFT_1454181</name>
</gene>